<proteinExistence type="predicted"/>
<name>A0A2L0HN58_9CAUD</name>
<evidence type="ECO:0000313" key="1">
    <source>
        <dbReference type="EMBL" id="AUX83143.1"/>
    </source>
</evidence>
<reference evidence="1 2" key="1">
    <citation type="submission" date="2018-01" db="EMBL/GenBank/DDBJ databases">
        <authorList>
            <person name="Aull H.G."/>
            <person name="Garlena R.A."/>
            <person name="Russell D.A."/>
            <person name="Pope W.H."/>
            <person name="Jacobs-Sera D."/>
            <person name="Hatfull G.F."/>
        </authorList>
    </citation>
    <scope>NUCLEOTIDE SEQUENCE [LARGE SCALE GENOMIC DNA]</scope>
</reference>
<dbReference type="Proteomes" id="UP000240200">
    <property type="component" value="Segment"/>
</dbReference>
<protein>
    <submittedName>
        <fullName evidence="1">Uncharacterized protein</fullName>
    </submittedName>
</protein>
<accession>A0A2L0HN58</accession>
<evidence type="ECO:0000313" key="2">
    <source>
        <dbReference type="Proteomes" id="UP000240200"/>
    </source>
</evidence>
<organism evidence="1 2">
    <name type="scientific">Microbacterium phage Peep</name>
    <dbReference type="NCBI Taxonomy" id="2079588"/>
    <lineage>
        <taxon>Viruses</taxon>
        <taxon>Duplodnaviria</taxon>
        <taxon>Heunggongvirae</taxon>
        <taxon>Uroviricota</taxon>
        <taxon>Caudoviricetes</taxon>
        <taxon>Ilzatvirus</taxon>
        <taxon>Ilzatvirus teagan</taxon>
    </lineage>
</organism>
<dbReference type="EMBL" id="MG839023">
    <property type="protein sequence ID" value="AUX83143.1"/>
    <property type="molecule type" value="Genomic_DNA"/>
</dbReference>
<sequence>MNEVWRELTVAQASSLWTFGRATPMDGDRLAWYRYWDRHVAKYFRAQLAEIERISNNLGMEKDTFENLLNRMAALDSIPLEARELFDAMLRENFVGMINDD</sequence>
<gene>
    <name evidence="1" type="primary">57</name>
    <name evidence="1" type="ORF">PBI_PEEP_57</name>
</gene>